<dbReference type="PANTHER" id="PTHR30388">
    <property type="entry name" value="ALDEHYDE OXIDOREDUCTASE MOLYBDENUM COFACTOR ASSEMBLY PROTEIN"/>
    <property type="match status" value="1"/>
</dbReference>
<dbReference type="Gene3D" id="3.40.50.720">
    <property type="entry name" value="NAD(P)-binding Rossmann-like Domain"/>
    <property type="match status" value="1"/>
</dbReference>
<dbReference type="RefSeq" id="WP_149893471.1">
    <property type="nucleotide sequence ID" value="NZ_JBHUFA010000015.1"/>
</dbReference>
<name>A0ABW4K0E3_9HYPH</name>
<keyword evidence="3" id="KW-1185">Reference proteome</keyword>
<dbReference type="InterPro" id="IPR052698">
    <property type="entry name" value="MoCofactor_Util/Proc"/>
</dbReference>
<dbReference type="PANTHER" id="PTHR30388:SF4">
    <property type="entry name" value="MOLYBDENUM COFACTOR INSERTION CHAPERONE PAOD"/>
    <property type="match status" value="1"/>
</dbReference>
<feature type="domain" description="XdhC Rossmann" evidence="1">
    <location>
        <begin position="79"/>
        <end position="220"/>
    </location>
</feature>
<comment type="caution">
    <text evidence="2">The sequence shown here is derived from an EMBL/GenBank/DDBJ whole genome shotgun (WGS) entry which is preliminary data.</text>
</comment>
<reference evidence="3" key="1">
    <citation type="journal article" date="2019" name="Int. J. Syst. Evol. Microbiol.">
        <title>The Global Catalogue of Microorganisms (GCM) 10K type strain sequencing project: providing services to taxonomists for standard genome sequencing and annotation.</title>
        <authorList>
            <consortium name="The Broad Institute Genomics Platform"/>
            <consortium name="The Broad Institute Genome Sequencing Center for Infectious Disease"/>
            <person name="Wu L."/>
            <person name="Ma J."/>
        </authorList>
    </citation>
    <scope>NUCLEOTIDE SEQUENCE [LARGE SCALE GENOMIC DNA]</scope>
    <source>
        <strain evidence="3">JCM 3369</strain>
    </source>
</reference>
<gene>
    <name evidence="2" type="ORF">ACFSC7_16975</name>
</gene>
<sequence length="231" mass="24704">MDVTLLQELNQARAARRAVMLVTHLDTGAQRLIHRGDVAETDPLAEEAGKRFLSGKSGLFSDADGAELFLTVHLPPPRLVIIGAVHISKALVPMAQLAGFDVRVIDPRGAFATEARFPAELLHADWPEDVLAQHPLDPYTALAAVTHDPKIDDFPLEQALRTGCFYVGALGSRKTHGKRVERLLAAGLSEAQIQRIDAPIGLSIGAASPAEIAVSVLASIIAALRLPAETR</sequence>
<protein>
    <submittedName>
        <fullName evidence="2">XdhC family protein</fullName>
    </submittedName>
</protein>
<accession>A0ABW4K0E3</accession>
<dbReference type="Pfam" id="PF13478">
    <property type="entry name" value="XdhC_C"/>
    <property type="match status" value="1"/>
</dbReference>
<dbReference type="InterPro" id="IPR027051">
    <property type="entry name" value="XdhC_Rossmann_dom"/>
</dbReference>
<evidence type="ECO:0000313" key="3">
    <source>
        <dbReference type="Proteomes" id="UP001597327"/>
    </source>
</evidence>
<proteinExistence type="predicted"/>
<evidence type="ECO:0000259" key="1">
    <source>
        <dbReference type="Pfam" id="PF13478"/>
    </source>
</evidence>
<evidence type="ECO:0000313" key="2">
    <source>
        <dbReference type="EMBL" id="MFD1697213.1"/>
    </source>
</evidence>
<organism evidence="2 3">
    <name type="scientific">Roseibium aestuarii</name>
    <dbReference type="NCBI Taxonomy" id="2600299"/>
    <lineage>
        <taxon>Bacteria</taxon>
        <taxon>Pseudomonadati</taxon>
        <taxon>Pseudomonadota</taxon>
        <taxon>Alphaproteobacteria</taxon>
        <taxon>Hyphomicrobiales</taxon>
        <taxon>Stappiaceae</taxon>
        <taxon>Roseibium</taxon>
    </lineage>
</organism>
<dbReference type="Proteomes" id="UP001597327">
    <property type="component" value="Unassembled WGS sequence"/>
</dbReference>
<dbReference type="EMBL" id="JBHUFA010000015">
    <property type="protein sequence ID" value="MFD1697213.1"/>
    <property type="molecule type" value="Genomic_DNA"/>
</dbReference>